<evidence type="ECO:0000256" key="1">
    <source>
        <dbReference type="SAM" id="MobiDB-lite"/>
    </source>
</evidence>
<reference evidence="3 4" key="1">
    <citation type="submission" date="2022-12" db="EMBL/GenBank/DDBJ databases">
        <title>Polyphasic characterization of Geotalea uranireducens NIT-SL11 newly isolated from a complex of sewage sludge and microbially reduced graphene oxide.</title>
        <authorList>
            <person name="Xie L."/>
            <person name="Yoshida N."/>
            <person name="Meng L."/>
        </authorList>
    </citation>
    <scope>NUCLEOTIDE SEQUENCE [LARGE SCALE GENOMIC DNA]</scope>
    <source>
        <strain evidence="3 4">NIT-SL11</strain>
    </source>
</reference>
<keyword evidence="2" id="KW-0812">Transmembrane</keyword>
<keyword evidence="2" id="KW-0472">Membrane</keyword>
<dbReference type="EMBL" id="AP027151">
    <property type="protein sequence ID" value="BDV44861.1"/>
    <property type="molecule type" value="Genomic_DNA"/>
</dbReference>
<evidence type="ECO:0000313" key="4">
    <source>
        <dbReference type="Proteomes" id="UP001317705"/>
    </source>
</evidence>
<feature type="region of interest" description="Disordered" evidence="1">
    <location>
        <begin position="438"/>
        <end position="465"/>
    </location>
</feature>
<keyword evidence="2" id="KW-1133">Transmembrane helix</keyword>
<feature type="transmembrane region" description="Helical" evidence="2">
    <location>
        <begin position="154"/>
        <end position="171"/>
    </location>
</feature>
<evidence type="ECO:0000313" key="3">
    <source>
        <dbReference type="EMBL" id="BDV44861.1"/>
    </source>
</evidence>
<dbReference type="Pfam" id="PF01650">
    <property type="entry name" value="Peptidase_C13"/>
    <property type="match status" value="1"/>
</dbReference>
<evidence type="ECO:0000256" key="2">
    <source>
        <dbReference type="SAM" id="Phobius"/>
    </source>
</evidence>
<proteinExistence type="predicted"/>
<dbReference type="Proteomes" id="UP001317705">
    <property type="component" value="Chromosome"/>
</dbReference>
<feature type="transmembrane region" description="Helical" evidence="2">
    <location>
        <begin position="127"/>
        <end position="147"/>
    </location>
</feature>
<protein>
    <recommendedName>
        <fullName evidence="5">Peptidase</fullName>
    </recommendedName>
</protein>
<feature type="transmembrane region" description="Helical" evidence="2">
    <location>
        <begin position="84"/>
        <end position="107"/>
    </location>
</feature>
<organism evidence="3 4">
    <name type="scientific">Geotalea uraniireducens</name>
    <dbReference type="NCBI Taxonomy" id="351604"/>
    <lineage>
        <taxon>Bacteria</taxon>
        <taxon>Pseudomonadati</taxon>
        <taxon>Thermodesulfobacteriota</taxon>
        <taxon>Desulfuromonadia</taxon>
        <taxon>Geobacterales</taxon>
        <taxon>Geobacteraceae</taxon>
        <taxon>Geotalea</taxon>
    </lineage>
</organism>
<sequence>MAHNLWSGVRLALLRRVTAETFCGTPGDLAILAVADLLLNLVASFLLVGRSGEFAYQAIPSFFFHLPLFLLLGALAARRLDRPALVTAIPVALVALSIPLELCHALLEGLAQLPHLDRLNDWLEESHYYRFFWWWLTAGAVFLGRLVPTLRRRLPVLLFFSVLVVVPLWFFPRGDLWVAPDEGAEGGELHLTGDVLATQQQLLDRQLDQLLPGRPATPHLYFVGFAGDAGQDVFTRELTAVGRLFAERFGAAGRTVLLANNPRTATILPFATKANLARTLARIGRVMNRHDDLLFLYLTSHGSPGHELVVDNPPLELGGLTPAQLRAMLRTSGITWKVVVVSSCYAGGFIAPLADDHTLVITAADADHASFGCSYGERFTWFGKAYFDEALRRTYSFTGAFARARETIRQWERQEGETPSNPQISAGGAIERQLARLEKHLKNGGSTDGPGRTGRGRLPQRSQSE</sequence>
<gene>
    <name evidence="3" type="ORF">GURASL_37840</name>
</gene>
<dbReference type="InterPro" id="IPR001096">
    <property type="entry name" value="Peptidase_C13"/>
</dbReference>
<keyword evidence="4" id="KW-1185">Reference proteome</keyword>
<accession>A0ABM8ER96</accession>
<feature type="transmembrane region" description="Helical" evidence="2">
    <location>
        <begin position="54"/>
        <end position="77"/>
    </location>
</feature>
<dbReference type="Gene3D" id="3.40.50.1460">
    <property type="match status" value="1"/>
</dbReference>
<name>A0ABM8ER96_9BACT</name>
<evidence type="ECO:0008006" key="5">
    <source>
        <dbReference type="Google" id="ProtNLM"/>
    </source>
</evidence>